<dbReference type="EMBL" id="CAJHNJ030000021">
    <property type="protein sequence ID" value="CAG9118608.1"/>
    <property type="molecule type" value="Genomic_DNA"/>
</dbReference>
<accession>A0A8S4ETB0</accession>
<name>A0A8S4ETB0_PLUXY</name>
<evidence type="ECO:0000313" key="1">
    <source>
        <dbReference type="EMBL" id="CAG9118608.1"/>
    </source>
</evidence>
<evidence type="ECO:0000313" key="2">
    <source>
        <dbReference type="Proteomes" id="UP000653454"/>
    </source>
</evidence>
<comment type="caution">
    <text evidence="1">The sequence shown here is derived from an EMBL/GenBank/DDBJ whole genome shotgun (WGS) entry which is preliminary data.</text>
</comment>
<proteinExistence type="predicted"/>
<dbReference type="AlphaFoldDB" id="A0A8S4ETB0"/>
<reference evidence="1" key="1">
    <citation type="submission" date="2020-11" db="EMBL/GenBank/DDBJ databases">
        <authorList>
            <person name="Whiteford S."/>
        </authorList>
    </citation>
    <scope>NUCLEOTIDE SEQUENCE</scope>
</reference>
<gene>
    <name evidence="1" type="ORF">PLXY2_LOCUS6496</name>
</gene>
<protein>
    <submittedName>
        <fullName evidence="1">(diamondback moth) hypothetical protein</fullName>
    </submittedName>
</protein>
<keyword evidence="2" id="KW-1185">Reference proteome</keyword>
<sequence>MLHMTSDGNYQTDKSTLLAAKDSLEIASSKHLLHHSIVVEELEQEQQLYDVTEECLCGPEEEEEEEKEDIQNKITVVDSLTCVRAHVPDADSKINYEKYCPMDKCELMRMSSFDRALPPYMKANPYTHFRQTFEHYHPCSPEQLEIIQERIKEREAKEKLMREGKSKPDVLEEWRDEVGGVATQTSDYMLGDLPPCTCRDPHPTPAFSSVPHPTPRPAASGPECDIIILPSILTLIHTAVQDLLPMKEALAQIATEQMSDHKANINRLQVDGQGENVDEILNQDRKTFTKNRMESIKEIFKKYPSLADLFQGNAMC</sequence>
<organism evidence="1 2">
    <name type="scientific">Plutella xylostella</name>
    <name type="common">Diamondback moth</name>
    <name type="synonym">Plutella maculipennis</name>
    <dbReference type="NCBI Taxonomy" id="51655"/>
    <lineage>
        <taxon>Eukaryota</taxon>
        <taxon>Metazoa</taxon>
        <taxon>Ecdysozoa</taxon>
        <taxon>Arthropoda</taxon>
        <taxon>Hexapoda</taxon>
        <taxon>Insecta</taxon>
        <taxon>Pterygota</taxon>
        <taxon>Neoptera</taxon>
        <taxon>Endopterygota</taxon>
        <taxon>Lepidoptera</taxon>
        <taxon>Glossata</taxon>
        <taxon>Ditrysia</taxon>
        <taxon>Yponomeutoidea</taxon>
        <taxon>Plutellidae</taxon>
        <taxon>Plutella</taxon>
    </lineage>
</organism>
<dbReference type="Proteomes" id="UP000653454">
    <property type="component" value="Unassembled WGS sequence"/>
</dbReference>